<proteinExistence type="predicted"/>
<dbReference type="eggNOG" id="COG4832">
    <property type="taxonomic scope" value="Bacteria"/>
</dbReference>
<dbReference type="GeneID" id="78230973"/>
<dbReference type="AlphaFoldDB" id="E7G9A3"/>
<dbReference type="Pfam" id="PF06445">
    <property type="entry name" value="GyrI-like"/>
    <property type="match status" value="1"/>
</dbReference>
<dbReference type="Gene3D" id="3.20.80.10">
    <property type="entry name" value="Regulatory factor, effector binding domain"/>
    <property type="match status" value="1"/>
</dbReference>
<organism evidence="2 3">
    <name type="scientific">Coprobacillus cateniformis</name>
    <dbReference type="NCBI Taxonomy" id="100884"/>
    <lineage>
        <taxon>Bacteria</taxon>
        <taxon>Bacillati</taxon>
        <taxon>Bacillota</taxon>
        <taxon>Erysipelotrichia</taxon>
        <taxon>Erysipelotrichales</taxon>
        <taxon>Coprobacillaceae</taxon>
        <taxon>Coprobacillus</taxon>
    </lineage>
</organism>
<gene>
    <name evidence="2" type="ORF">HMPREF9488_01341</name>
</gene>
<keyword evidence="3" id="KW-1185">Reference proteome</keyword>
<dbReference type="SUPFAM" id="SSF55136">
    <property type="entry name" value="Probable bacterial effector-binding domain"/>
    <property type="match status" value="1"/>
</dbReference>
<dbReference type="InterPro" id="IPR029442">
    <property type="entry name" value="GyrI-like"/>
</dbReference>
<dbReference type="InterPro" id="IPR011256">
    <property type="entry name" value="Reg_factor_effector_dom_sf"/>
</dbReference>
<sequence>MVKLDYKKEYKDLYMPKGIPTFIDVPPIAYVMVEGKGNPNTSKEYQAAVGILYAISYAIKMSKMGKNQPVGYFDYVVPPLEGLWWGDDEYFDGKRIVDKDKFYWKSMIRLPEFVTPEYFEQVKKEVAIKKPEIDVSLAQYFVYEEGQCVQIMHKGSYDDEPESVAKMNQYMKEHNYICDINNHRYHHEIYLSDPRRCKPENLKTVIRHPVRKK</sequence>
<dbReference type="OrthoDB" id="4772335at2"/>
<dbReference type="STRING" id="100884.GCA_000269565_03185"/>
<comment type="caution">
    <text evidence="2">The sequence shown here is derived from an EMBL/GenBank/DDBJ whole genome shotgun (WGS) entry which is preliminary data.</text>
</comment>
<evidence type="ECO:0000259" key="1">
    <source>
        <dbReference type="Pfam" id="PF06445"/>
    </source>
</evidence>
<dbReference type="EMBL" id="ADKX01000024">
    <property type="protein sequence ID" value="EFW05393.1"/>
    <property type="molecule type" value="Genomic_DNA"/>
</dbReference>
<reference evidence="2 3" key="1">
    <citation type="submission" date="2010-12" db="EMBL/GenBank/DDBJ databases">
        <title>The Genome Sequence of Coprobacillus sp. strain 29_1.</title>
        <authorList>
            <consortium name="The Broad Institute Genome Sequencing Platform"/>
            <person name="Earl A."/>
            <person name="Ward D."/>
            <person name="Feldgarden M."/>
            <person name="Gevers D."/>
            <person name="Daigneault M."/>
            <person name="Sibley C.D."/>
            <person name="White A."/>
            <person name="Strauss J."/>
            <person name="Allen-Vercoe E."/>
            <person name="Young S.K."/>
            <person name="Zeng Q."/>
            <person name="Gargeya S."/>
            <person name="Fitzgerald M."/>
            <person name="Haas B."/>
            <person name="Abouelleil A."/>
            <person name="Alvarado L."/>
            <person name="Arachchi H.M."/>
            <person name="Berlin A."/>
            <person name="Brown A."/>
            <person name="Chapman S.B."/>
            <person name="Chen Z."/>
            <person name="Dunbar C."/>
            <person name="Freedman E."/>
            <person name="Gearin G."/>
            <person name="Gellesch M."/>
            <person name="Goldberg J."/>
            <person name="Griggs A."/>
            <person name="Gujja S."/>
            <person name="Heilman E."/>
            <person name="Heiman D."/>
            <person name="Howarth C."/>
            <person name="Larson L."/>
            <person name="Lui A."/>
            <person name="MacDonald P.J.P."/>
            <person name="Mehta T."/>
            <person name="Montmayeur A."/>
            <person name="Murphy C."/>
            <person name="Neiman D."/>
            <person name="Pearson M."/>
            <person name="Priest M."/>
            <person name="Roberts A."/>
            <person name="Saif S."/>
            <person name="Shea T."/>
            <person name="Shenoy N."/>
            <person name="Sisk P."/>
            <person name="Stolte C."/>
            <person name="Sykes S."/>
            <person name="White J."/>
            <person name="Yandava C."/>
            <person name="Nusbaum C."/>
            <person name="Birren B."/>
        </authorList>
    </citation>
    <scope>NUCLEOTIDE SEQUENCE [LARGE SCALE GENOMIC DNA]</scope>
    <source>
        <strain evidence="2 3">29_1</strain>
    </source>
</reference>
<feature type="domain" description="GyrI-like small molecule binding" evidence="1">
    <location>
        <begin position="20"/>
        <end position="211"/>
    </location>
</feature>
<evidence type="ECO:0000313" key="2">
    <source>
        <dbReference type="EMBL" id="EFW05393.1"/>
    </source>
</evidence>
<dbReference type="HOGENOM" id="CLU_083625_0_0_9"/>
<accession>E7G9A3</accession>
<dbReference type="RefSeq" id="WP_008788457.1">
    <property type="nucleotide sequence ID" value="NZ_AKCB01000002.1"/>
</dbReference>
<dbReference type="InterPro" id="IPR008319">
    <property type="entry name" value="GyrI-like_CCH_Lin2189-like"/>
</dbReference>
<protein>
    <recommendedName>
        <fullName evidence="1">GyrI-like small molecule binding domain-containing protein</fullName>
    </recommendedName>
</protein>
<dbReference type="PIRSF" id="PIRSF031644">
    <property type="entry name" value="UCP031644"/>
    <property type="match status" value="1"/>
</dbReference>
<dbReference type="Proteomes" id="UP000003157">
    <property type="component" value="Unassembled WGS sequence"/>
</dbReference>
<evidence type="ECO:0000313" key="3">
    <source>
        <dbReference type="Proteomes" id="UP000003157"/>
    </source>
</evidence>
<name>E7G9A3_9FIRM</name>